<dbReference type="SUPFAM" id="SSF53927">
    <property type="entry name" value="Cytidine deaminase-like"/>
    <property type="match status" value="1"/>
</dbReference>
<dbReference type="VEuPathDB" id="VectorBase:AATE011461"/>
<dbReference type="InterPro" id="IPR016193">
    <property type="entry name" value="Cytidine_deaminase-like"/>
</dbReference>
<protein>
    <recommendedName>
        <fullName evidence="3">CMP/dCMP-type deaminase domain-containing protein</fullName>
    </recommendedName>
</protein>
<accession>A0A182J4Z9</accession>
<dbReference type="Gene3D" id="3.40.140.10">
    <property type="entry name" value="Cytidine Deaminase, domain 2"/>
    <property type="match status" value="2"/>
</dbReference>
<dbReference type="PANTHER" id="PTHR11644">
    <property type="entry name" value="CYTIDINE DEAMINASE"/>
    <property type="match status" value="1"/>
</dbReference>
<dbReference type="PANTHER" id="PTHR11644:SF2">
    <property type="entry name" value="CYTIDINE DEAMINASE"/>
    <property type="match status" value="1"/>
</dbReference>
<evidence type="ECO:0008006" key="3">
    <source>
        <dbReference type="Google" id="ProtNLM"/>
    </source>
</evidence>
<proteinExistence type="inferred from homology"/>
<reference evidence="2" key="1">
    <citation type="submission" date="2022-08" db="UniProtKB">
        <authorList>
            <consortium name="EnsemblMetazoa"/>
        </authorList>
    </citation>
    <scope>IDENTIFICATION</scope>
    <source>
        <strain evidence="2">EBRO</strain>
    </source>
</reference>
<dbReference type="InterPro" id="IPR050202">
    <property type="entry name" value="Cyt/Deoxycyt_deaminase"/>
</dbReference>
<dbReference type="CDD" id="cd01283">
    <property type="entry name" value="cytidine_deaminase"/>
    <property type="match status" value="1"/>
</dbReference>
<dbReference type="GO" id="GO:0008270">
    <property type="term" value="F:zinc ion binding"/>
    <property type="evidence" value="ECO:0007669"/>
    <property type="project" value="TreeGrafter"/>
</dbReference>
<dbReference type="STRING" id="41427.A0A182J4Z9"/>
<sequence>MNNNINGTVDEQSVVEYSTLDDAVKELIQAAIKVRNNAYCPYSNFPFTTVAVVAYQEAEFTAPCGVCRQTLSEFSAKDLPIYLAKPAPVRVMIRCHLVCDFRWLRTSSISTYLEMPSTDGLSSSSIRLSMLCEAPSNSSKT</sequence>
<evidence type="ECO:0000256" key="1">
    <source>
        <dbReference type="ARBA" id="ARBA00006576"/>
    </source>
</evidence>
<dbReference type="GO" id="GO:0004126">
    <property type="term" value="F:cytidine deaminase activity"/>
    <property type="evidence" value="ECO:0007669"/>
    <property type="project" value="TreeGrafter"/>
</dbReference>
<dbReference type="GO" id="GO:0005829">
    <property type="term" value="C:cytosol"/>
    <property type="evidence" value="ECO:0007669"/>
    <property type="project" value="TreeGrafter"/>
</dbReference>
<organism evidence="2">
    <name type="scientific">Anopheles atroparvus</name>
    <name type="common">European mosquito</name>
    <dbReference type="NCBI Taxonomy" id="41427"/>
    <lineage>
        <taxon>Eukaryota</taxon>
        <taxon>Metazoa</taxon>
        <taxon>Ecdysozoa</taxon>
        <taxon>Arthropoda</taxon>
        <taxon>Hexapoda</taxon>
        <taxon>Insecta</taxon>
        <taxon>Pterygota</taxon>
        <taxon>Neoptera</taxon>
        <taxon>Endopterygota</taxon>
        <taxon>Diptera</taxon>
        <taxon>Nematocera</taxon>
        <taxon>Culicoidea</taxon>
        <taxon>Culicidae</taxon>
        <taxon>Anophelinae</taxon>
        <taxon>Anopheles</taxon>
    </lineage>
</organism>
<name>A0A182J4Z9_ANOAO</name>
<dbReference type="AlphaFoldDB" id="A0A182J4Z9"/>
<dbReference type="EnsemblMetazoa" id="AATE011461-RA">
    <property type="protein sequence ID" value="AATE011461-PA.1"/>
    <property type="gene ID" value="AATE011461"/>
</dbReference>
<comment type="similarity">
    <text evidence="1">Belongs to the cytidine and deoxycytidylate deaminase family.</text>
</comment>
<evidence type="ECO:0000313" key="2">
    <source>
        <dbReference type="EnsemblMetazoa" id="AATE011461-PA.1"/>
    </source>
</evidence>